<evidence type="ECO:0000256" key="4">
    <source>
        <dbReference type="SAM" id="Phobius"/>
    </source>
</evidence>
<dbReference type="Pfam" id="PF00989">
    <property type="entry name" value="PAS"/>
    <property type="match status" value="1"/>
</dbReference>
<dbReference type="FunFam" id="3.30.70.270:FF:000001">
    <property type="entry name" value="Diguanylate cyclase domain protein"/>
    <property type="match status" value="1"/>
</dbReference>
<name>A0A0M0HLA4_VIBNE</name>
<dbReference type="Gene3D" id="3.30.450.20">
    <property type="entry name" value="PAS domain"/>
    <property type="match status" value="1"/>
</dbReference>
<sequence>MMLKTADYKRSLFFIVILAVIVNVLLVLYVVKQTDSISKMEELMYEESPQKFALTQKLTEIERQLGYLGFIHHFKNYVIRRDIQYFYEASSKYQLLTFHLNELKTMIDDPYVLEEIDVLRTTLDEYYHKLNLASQQYSDLSVEALDSIVKVDDTAAGQALNTIQSSLTPAKEAIVASSRMQLAKMHSYMWQFNFLLLPTVLVTTFFIIQMLKRSTYLSQELEQIVDISPDAILYLDKEGNILRANKRASLLFGYSAAEFQRMAIEDLVISPLRSKHQDYQQLLHHREASIEIGGKFRPIQGISKDGKTLELNIAITSTMIVDKPRTVCVIKDMRVHNQLKQKAEQDHLTHLYNRRAIDHLMFRELCRSKKTSTDLSILVIDLDNFKSINDEFGHAYGDNALVRIADFLRENTRHYDLLGRWGGDEFILICPNLGVHNAIAYAQRLIQAFQQLSIAQGDLGLSIGIATNSKQTQYDKKSLFDAADKALYVSKKRGKSRETHIDDI</sequence>
<dbReference type="Gene3D" id="3.30.70.270">
    <property type="match status" value="1"/>
</dbReference>
<dbReference type="EMBL" id="LHPJ01000011">
    <property type="protein sequence ID" value="KOO02811.1"/>
    <property type="molecule type" value="Genomic_DNA"/>
</dbReference>
<dbReference type="AlphaFoldDB" id="A0A0M0HLA4"/>
<keyword evidence="4" id="KW-0472">Membrane</keyword>
<feature type="transmembrane region" description="Helical" evidence="4">
    <location>
        <begin position="188"/>
        <end position="211"/>
    </location>
</feature>
<dbReference type="InterPro" id="IPR000014">
    <property type="entry name" value="PAS"/>
</dbReference>
<feature type="domain" description="PAS" evidence="5">
    <location>
        <begin position="217"/>
        <end position="259"/>
    </location>
</feature>
<evidence type="ECO:0000313" key="8">
    <source>
        <dbReference type="Proteomes" id="UP000037515"/>
    </source>
</evidence>
<dbReference type="SMART" id="SM00091">
    <property type="entry name" value="PAS"/>
    <property type="match status" value="1"/>
</dbReference>
<dbReference type="OrthoDB" id="73375at2"/>
<dbReference type="InterPro" id="IPR013767">
    <property type="entry name" value="PAS_fold"/>
</dbReference>
<protein>
    <recommendedName>
        <fullName evidence="2">diguanylate cyclase</fullName>
        <ecNumber evidence="2">2.7.7.65</ecNumber>
    </recommendedName>
</protein>
<dbReference type="InterPro" id="IPR043128">
    <property type="entry name" value="Rev_trsase/Diguanyl_cyclase"/>
</dbReference>
<dbReference type="Proteomes" id="UP000037515">
    <property type="component" value="Unassembled WGS sequence"/>
</dbReference>
<feature type="transmembrane region" description="Helical" evidence="4">
    <location>
        <begin position="12"/>
        <end position="31"/>
    </location>
</feature>
<gene>
    <name evidence="7" type="ORF">AKJ17_13820</name>
</gene>
<feature type="domain" description="GGDEF" evidence="6">
    <location>
        <begin position="373"/>
        <end position="503"/>
    </location>
</feature>
<comment type="caution">
    <text evidence="7">The sequence shown here is derived from an EMBL/GenBank/DDBJ whole genome shotgun (WGS) entry which is preliminary data.</text>
</comment>
<comment type="cofactor">
    <cofactor evidence="1">
        <name>Mg(2+)</name>
        <dbReference type="ChEBI" id="CHEBI:18420"/>
    </cofactor>
</comment>
<dbReference type="CDD" id="cd01949">
    <property type="entry name" value="GGDEF"/>
    <property type="match status" value="1"/>
</dbReference>
<dbReference type="GO" id="GO:0052621">
    <property type="term" value="F:diguanylate cyclase activity"/>
    <property type="evidence" value="ECO:0007669"/>
    <property type="project" value="UniProtKB-EC"/>
</dbReference>
<dbReference type="InterPro" id="IPR035965">
    <property type="entry name" value="PAS-like_dom_sf"/>
</dbReference>
<dbReference type="NCBIfam" id="TIGR00229">
    <property type="entry name" value="sensory_box"/>
    <property type="match status" value="1"/>
</dbReference>
<dbReference type="SUPFAM" id="SSF55785">
    <property type="entry name" value="PYP-like sensor domain (PAS domain)"/>
    <property type="match status" value="1"/>
</dbReference>
<dbReference type="PROSITE" id="PS50887">
    <property type="entry name" value="GGDEF"/>
    <property type="match status" value="1"/>
</dbReference>
<dbReference type="Pfam" id="PF00990">
    <property type="entry name" value="GGDEF"/>
    <property type="match status" value="1"/>
</dbReference>
<accession>A0A0M0HLA4</accession>
<dbReference type="CDD" id="cd00130">
    <property type="entry name" value="PAS"/>
    <property type="match status" value="1"/>
</dbReference>
<dbReference type="InterPro" id="IPR000160">
    <property type="entry name" value="GGDEF_dom"/>
</dbReference>
<evidence type="ECO:0000259" key="6">
    <source>
        <dbReference type="PROSITE" id="PS50887"/>
    </source>
</evidence>
<dbReference type="RefSeq" id="WP_053396409.1">
    <property type="nucleotide sequence ID" value="NZ_LHPJ01000011.1"/>
</dbReference>
<comment type="catalytic activity">
    <reaction evidence="3">
        <text>2 GTP = 3',3'-c-di-GMP + 2 diphosphate</text>
        <dbReference type="Rhea" id="RHEA:24898"/>
        <dbReference type="ChEBI" id="CHEBI:33019"/>
        <dbReference type="ChEBI" id="CHEBI:37565"/>
        <dbReference type="ChEBI" id="CHEBI:58805"/>
        <dbReference type="EC" id="2.7.7.65"/>
    </reaction>
</comment>
<dbReference type="PANTHER" id="PTHR45138:SF9">
    <property type="entry name" value="DIGUANYLATE CYCLASE DGCM-RELATED"/>
    <property type="match status" value="1"/>
</dbReference>
<dbReference type="PROSITE" id="PS50112">
    <property type="entry name" value="PAS"/>
    <property type="match status" value="1"/>
</dbReference>
<reference evidence="8" key="1">
    <citation type="submission" date="2015-08" db="EMBL/GenBank/DDBJ databases">
        <title>Vibrio galatheae sp. nov., a novel member of the Vibrionaceae family isolated from the Solomon Islands.</title>
        <authorList>
            <person name="Giubergia S."/>
            <person name="Machado H."/>
            <person name="Mateiu R.V."/>
            <person name="Gram L."/>
        </authorList>
    </citation>
    <scope>NUCLEOTIDE SEQUENCE [LARGE SCALE GENOMIC DNA]</scope>
    <source>
        <strain evidence="8">DSM 19584</strain>
    </source>
</reference>
<dbReference type="NCBIfam" id="TIGR00254">
    <property type="entry name" value="GGDEF"/>
    <property type="match status" value="1"/>
</dbReference>
<keyword evidence="4" id="KW-0812">Transmembrane</keyword>
<evidence type="ECO:0000313" key="7">
    <source>
        <dbReference type="EMBL" id="KOO02811.1"/>
    </source>
</evidence>
<keyword evidence="8" id="KW-1185">Reference proteome</keyword>
<proteinExistence type="predicted"/>
<dbReference type="STRING" id="693.AKJ17_13820"/>
<dbReference type="InterPro" id="IPR029787">
    <property type="entry name" value="Nucleotide_cyclase"/>
</dbReference>
<evidence type="ECO:0000256" key="1">
    <source>
        <dbReference type="ARBA" id="ARBA00001946"/>
    </source>
</evidence>
<dbReference type="SUPFAM" id="SSF55073">
    <property type="entry name" value="Nucleotide cyclase"/>
    <property type="match status" value="1"/>
</dbReference>
<evidence type="ECO:0000256" key="3">
    <source>
        <dbReference type="ARBA" id="ARBA00034247"/>
    </source>
</evidence>
<dbReference type="SMART" id="SM00267">
    <property type="entry name" value="GGDEF"/>
    <property type="match status" value="1"/>
</dbReference>
<dbReference type="InterPro" id="IPR050469">
    <property type="entry name" value="Diguanylate_Cyclase"/>
</dbReference>
<dbReference type="PANTHER" id="PTHR45138">
    <property type="entry name" value="REGULATORY COMPONENTS OF SENSORY TRANSDUCTION SYSTEM"/>
    <property type="match status" value="1"/>
</dbReference>
<dbReference type="EC" id="2.7.7.65" evidence="2"/>
<dbReference type="GO" id="GO:0006355">
    <property type="term" value="P:regulation of DNA-templated transcription"/>
    <property type="evidence" value="ECO:0007669"/>
    <property type="project" value="InterPro"/>
</dbReference>
<organism evidence="7 8">
    <name type="scientific">Vibrio nereis</name>
    <dbReference type="NCBI Taxonomy" id="693"/>
    <lineage>
        <taxon>Bacteria</taxon>
        <taxon>Pseudomonadati</taxon>
        <taxon>Pseudomonadota</taxon>
        <taxon>Gammaproteobacteria</taxon>
        <taxon>Vibrionales</taxon>
        <taxon>Vibrionaceae</taxon>
        <taxon>Vibrio</taxon>
    </lineage>
</organism>
<keyword evidence="4" id="KW-1133">Transmembrane helix</keyword>
<dbReference type="PATRIC" id="fig|693.5.peg.2831"/>
<evidence type="ECO:0000259" key="5">
    <source>
        <dbReference type="PROSITE" id="PS50112"/>
    </source>
</evidence>
<evidence type="ECO:0000256" key="2">
    <source>
        <dbReference type="ARBA" id="ARBA00012528"/>
    </source>
</evidence>